<dbReference type="Proteomes" id="UP001190700">
    <property type="component" value="Unassembled WGS sequence"/>
</dbReference>
<name>A0AAE0GII2_9CHLO</name>
<dbReference type="AlphaFoldDB" id="A0AAE0GII2"/>
<evidence type="ECO:0000313" key="3">
    <source>
        <dbReference type="Proteomes" id="UP001190700"/>
    </source>
</evidence>
<evidence type="ECO:0000313" key="2">
    <source>
        <dbReference type="EMBL" id="KAK3278834.1"/>
    </source>
</evidence>
<protein>
    <submittedName>
        <fullName evidence="2">Uncharacterized protein</fullName>
    </submittedName>
</protein>
<evidence type="ECO:0000256" key="1">
    <source>
        <dbReference type="SAM" id="MobiDB-lite"/>
    </source>
</evidence>
<proteinExistence type="predicted"/>
<dbReference type="EMBL" id="LGRX02005260">
    <property type="protein sequence ID" value="KAK3278834.1"/>
    <property type="molecule type" value="Genomic_DNA"/>
</dbReference>
<organism evidence="2 3">
    <name type="scientific">Cymbomonas tetramitiformis</name>
    <dbReference type="NCBI Taxonomy" id="36881"/>
    <lineage>
        <taxon>Eukaryota</taxon>
        <taxon>Viridiplantae</taxon>
        <taxon>Chlorophyta</taxon>
        <taxon>Pyramimonadophyceae</taxon>
        <taxon>Pyramimonadales</taxon>
        <taxon>Pyramimonadaceae</taxon>
        <taxon>Cymbomonas</taxon>
    </lineage>
</organism>
<accession>A0AAE0GII2</accession>
<feature type="region of interest" description="Disordered" evidence="1">
    <location>
        <begin position="1"/>
        <end position="21"/>
    </location>
</feature>
<keyword evidence="3" id="KW-1185">Reference proteome</keyword>
<gene>
    <name evidence="2" type="ORF">CYMTET_13254</name>
</gene>
<sequence length="239" mass="26707">MLQRGDLLTPDRRGGSELLSRPSGWDTVMSRLRGNVHAAAGRPAHPRQAGQVRVALEALRVGHRDVSHFSLVHELLEALWVGRCNISHPGPPVSYFLQECRKRSPPVARHKVGMRLEVYWKDDDAWYPGSITGVSDIMRHVAHDGGEEEDQIRPLLRWGTVAEGGLKPYLSAIYNYHEDLGFNGPAKDRVVVRMLKGMAPLQAQVLAEAGQQETERTWLRAEAVTRSHDEVLGRCCSVD</sequence>
<reference evidence="2 3" key="1">
    <citation type="journal article" date="2015" name="Genome Biol. Evol.">
        <title>Comparative Genomics of a Bacterivorous Green Alga Reveals Evolutionary Causalities and Consequences of Phago-Mixotrophic Mode of Nutrition.</title>
        <authorList>
            <person name="Burns J.A."/>
            <person name="Paasch A."/>
            <person name="Narechania A."/>
            <person name="Kim E."/>
        </authorList>
    </citation>
    <scope>NUCLEOTIDE SEQUENCE [LARGE SCALE GENOMIC DNA]</scope>
    <source>
        <strain evidence="2 3">PLY_AMNH</strain>
    </source>
</reference>
<comment type="caution">
    <text evidence="2">The sequence shown here is derived from an EMBL/GenBank/DDBJ whole genome shotgun (WGS) entry which is preliminary data.</text>
</comment>
<dbReference type="Gene3D" id="2.30.30.140">
    <property type="match status" value="1"/>
</dbReference>